<accession>A0A382DU03</accession>
<organism evidence="1">
    <name type="scientific">marine metagenome</name>
    <dbReference type="NCBI Taxonomy" id="408172"/>
    <lineage>
        <taxon>unclassified sequences</taxon>
        <taxon>metagenomes</taxon>
        <taxon>ecological metagenomes</taxon>
    </lineage>
</organism>
<dbReference type="EMBL" id="UINC01041136">
    <property type="protein sequence ID" value="SVB41986.1"/>
    <property type="molecule type" value="Genomic_DNA"/>
</dbReference>
<reference evidence="1" key="1">
    <citation type="submission" date="2018-05" db="EMBL/GenBank/DDBJ databases">
        <authorList>
            <person name="Lanie J.A."/>
            <person name="Ng W.-L."/>
            <person name="Kazmierczak K.M."/>
            <person name="Andrzejewski T.M."/>
            <person name="Davidsen T.M."/>
            <person name="Wayne K.J."/>
            <person name="Tettelin H."/>
            <person name="Glass J.I."/>
            <person name="Rusch D."/>
            <person name="Podicherti R."/>
            <person name="Tsui H.-C.T."/>
            <person name="Winkler M.E."/>
        </authorList>
    </citation>
    <scope>NUCLEOTIDE SEQUENCE</scope>
</reference>
<feature type="non-terminal residue" evidence="1">
    <location>
        <position position="1"/>
    </location>
</feature>
<protein>
    <submittedName>
        <fullName evidence="1">Uncharacterized protein</fullName>
    </submittedName>
</protein>
<proteinExistence type="predicted"/>
<name>A0A382DU03_9ZZZZ</name>
<gene>
    <name evidence="1" type="ORF">METZ01_LOCUS194840</name>
</gene>
<evidence type="ECO:0000313" key="1">
    <source>
        <dbReference type="EMBL" id="SVB41986.1"/>
    </source>
</evidence>
<dbReference type="AlphaFoldDB" id="A0A382DU03"/>
<sequence length="362" mass="40519">PASSDYYDPLASIGKADHLWVTRTITDGFLLTSEKTTFDAPTTYGSAETTQDDNEETSLDFGGIYVGSPDGTWAGFLETPAAGSLSPSGRPGKEQLQLDIEIRFTEGGSIATYFDKNIDPANVDTTWMPFEVWTLEDDRQINYAVFQYQGNKQNLYEYDNDTTDVRKFTKGFFIIPAYEAYEASATPQFEIEADANKLGWMLTFNKSSSLFETGNIFQVSFDNPLIPGLDVYKFTTSGLIAAGNTDNQIDSINVFPNPYFGQNPEERNQLNRFVFFTNLGVGKTTIRIFTLVGDQIRVIEKEIASENSADRRAQWDLRNSFDIPVASGMYIAHVTVVDQAGASREKIMKLAVFMPEERLDVY</sequence>
<dbReference type="Gene3D" id="2.60.40.4070">
    <property type="match status" value="1"/>
</dbReference>